<dbReference type="PANTHER" id="PTHR13605:SF4">
    <property type="entry name" value="ER MEMBRANE PROTEIN COMPLEX SUBUNIT 7"/>
    <property type="match status" value="1"/>
</dbReference>
<dbReference type="PhylomeDB" id="A0A061B8L8"/>
<gene>
    <name evidence="15" type="ORF">CYFA0S_22e01904g</name>
</gene>
<keyword evidence="6 13" id="KW-0812">Transmembrane</keyword>
<keyword evidence="9 13" id="KW-1133">Transmembrane helix</keyword>
<proteinExistence type="inferred from homology"/>
<evidence type="ECO:0000256" key="10">
    <source>
        <dbReference type="ARBA" id="ARBA00023136"/>
    </source>
</evidence>
<keyword evidence="5" id="KW-0813">Transport</keyword>
<protein>
    <recommendedName>
        <fullName evidence="4">Protein SOP4</fullName>
    </recommendedName>
</protein>
<evidence type="ECO:0000256" key="1">
    <source>
        <dbReference type="ARBA" id="ARBA00002205"/>
    </source>
</evidence>
<evidence type="ECO:0000256" key="4">
    <source>
        <dbReference type="ARBA" id="ARBA00020106"/>
    </source>
</evidence>
<keyword evidence="7 14" id="KW-0732">Signal</keyword>
<dbReference type="InterPro" id="IPR031395">
    <property type="entry name" value="Sop4"/>
</dbReference>
<evidence type="ECO:0000256" key="14">
    <source>
        <dbReference type="SAM" id="SignalP"/>
    </source>
</evidence>
<evidence type="ECO:0000256" key="6">
    <source>
        <dbReference type="ARBA" id="ARBA00022692"/>
    </source>
</evidence>
<comment type="similarity">
    <text evidence="3">Belongs to the SOP4 family.</text>
</comment>
<evidence type="ECO:0000256" key="2">
    <source>
        <dbReference type="ARBA" id="ARBA00004115"/>
    </source>
</evidence>
<feature type="compositionally biased region" description="Polar residues" evidence="12">
    <location>
        <begin position="219"/>
        <end position="234"/>
    </location>
</feature>
<dbReference type="GO" id="GO:0072546">
    <property type="term" value="C:EMC complex"/>
    <property type="evidence" value="ECO:0007669"/>
    <property type="project" value="TreeGrafter"/>
</dbReference>
<dbReference type="EMBL" id="LK052907">
    <property type="protein sequence ID" value="CDR46264.1"/>
    <property type="molecule type" value="Genomic_DNA"/>
</dbReference>
<dbReference type="AlphaFoldDB" id="A0A061B8L8"/>
<evidence type="ECO:0000256" key="5">
    <source>
        <dbReference type="ARBA" id="ARBA00022448"/>
    </source>
</evidence>
<evidence type="ECO:0000256" key="11">
    <source>
        <dbReference type="ARBA" id="ARBA00023180"/>
    </source>
</evidence>
<feature type="transmembrane region" description="Helical" evidence="13">
    <location>
        <begin position="154"/>
        <end position="176"/>
    </location>
</feature>
<evidence type="ECO:0000256" key="12">
    <source>
        <dbReference type="SAM" id="MobiDB-lite"/>
    </source>
</evidence>
<comment type="function">
    <text evidence="1">Involved in the export of PMA1, possibly through the monitoring or assisting of PMA1 folding and acquisition of competence to enter vesicles.</text>
</comment>
<organism evidence="15">
    <name type="scientific">Cyberlindnera fabianii</name>
    <name type="common">Yeast</name>
    <name type="synonym">Hansenula fabianii</name>
    <dbReference type="NCBI Taxonomy" id="36022"/>
    <lineage>
        <taxon>Eukaryota</taxon>
        <taxon>Fungi</taxon>
        <taxon>Dikarya</taxon>
        <taxon>Ascomycota</taxon>
        <taxon>Saccharomycotina</taxon>
        <taxon>Saccharomycetes</taxon>
        <taxon>Phaffomycetales</taxon>
        <taxon>Phaffomycetaceae</taxon>
        <taxon>Cyberlindnera</taxon>
    </lineage>
</organism>
<dbReference type="PANTHER" id="PTHR13605">
    <property type="entry name" value="ER MEMBRANE PROTEIN COMPLEX SUBUNIT 7"/>
    <property type="match status" value="1"/>
</dbReference>
<keyword evidence="10 13" id="KW-0472">Membrane</keyword>
<keyword evidence="8" id="KW-0653">Protein transport</keyword>
<feature type="chain" id="PRO_5001594370" description="Protein SOP4" evidence="14">
    <location>
        <begin position="20"/>
        <end position="252"/>
    </location>
</feature>
<evidence type="ECO:0000256" key="13">
    <source>
        <dbReference type="SAM" id="Phobius"/>
    </source>
</evidence>
<evidence type="ECO:0000256" key="7">
    <source>
        <dbReference type="ARBA" id="ARBA00022729"/>
    </source>
</evidence>
<reference evidence="15" key="1">
    <citation type="journal article" date="2014" name="Genome Announc.">
        <title>Genome sequence of the yeast Cyberlindnera fabianii (Hansenula fabianii).</title>
        <authorList>
            <person name="Freel K.C."/>
            <person name="Sarilar V."/>
            <person name="Neuveglise C."/>
            <person name="Devillers H."/>
            <person name="Friedrich A."/>
            <person name="Schacherer J."/>
        </authorList>
    </citation>
    <scope>NUCLEOTIDE SEQUENCE</scope>
    <source>
        <strain evidence="15">YJS4271</strain>
    </source>
</reference>
<accession>A0A061B8L8</accession>
<evidence type="ECO:0000256" key="9">
    <source>
        <dbReference type="ARBA" id="ARBA00022989"/>
    </source>
</evidence>
<feature type="region of interest" description="Disordered" evidence="12">
    <location>
        <begin position="216"/>
        <end position="252"/>
    </location>
</feature>
<feature type="signal peptide" evidence="14">
    <location>
        <begin position="1"/>
        <end position="19"/>
    </location>
</feature>
<keyword evidence="11" id="KW-0325">Glycoprotein</keyword>
<evidence type="ECO:0000256" key="8">
    <source>
        <dbReference type="ARBA" id="ARBA00022927"/>
    </source>
</evidence>
<feature type="compositionally biased region" description="Low complexity" evidence="12">
    <location>
        <begin position="235"/>
        <end position="244"/>
    </location>
</feature>
<evidence type="ECO:0000313" key="15">
    <source>
        <dbReference type="EMBL" id="CDR46264.1"/>
    </source>
</evidence>
<name>A0A061B8L8_CYBFA</name>
<sequence>MQLSFVLLLCLSVLQTVLGADFVGELDLGRALTAHDVGRTDIHILEVISTGTHQPVKKRAHLKPDGTFKFRDLAPGTYIISASSIDYNLVPYKARVDVTPDDEIKAYYIPPGQKWADSDKLNLTLPMKVYPQAKAPLKEYIKRRSPGLLESGPIATIINNPLYLAGVIIMITVALLPKIMEFMDPEGIAEIKNNAKLEKRQTESASSIEVTKKLEKVGSTVSKESSPAQEQTPVSASATSSQTTKKTKKRKN</sequence>
<dbReference type="VEuPathDB" id="FungiDB:BON22_1997"/>
<evidence type="ECO:0000256" key="3">
    <source>
        <dbReference type="ARBA" id="ARBA00007486"/>
    </source>
</evidence>
<dbReference type="Pfam" id="PF17081">
    <property type="entry name" value="SOP4"/>
    <property type="match status" value="1"/>
</dbReference>
<comment type="subcellular location">
    <subcellularLocation>
        <location evidence="2">Endoplasmic reticulum membrane</location>
        <topology evidence="2">Single-pass type I membrane protein</topology>
    </subcellularLocation>
</comment>
<dbReference type="InterPro" id="IPR039163">
    <property type="entry name" value="EMC7"/>
</dbReference>
<dbReference type="OrthoDB" id="27095at2759"/>
<dbReference type="GO" id="GO:0015031">
    <property type="term" value="P:protein transport"/>
    <property type="evidence" value="ECO:0007669"/>
    <property type="project" value="UniProtKB-KW"/>
</dbReference>